<evidence type="ECO:0000313" key="2">
    <source>
        <dbReference type="Proteomes" id="UP000637061"/>
    </source>
</evidence>
<proteinExistence type="predicted"/>
<dbReference type="AlphaFoldDB" id="A0A8I1EKK6"/>
<dbReference type="EMBL" id="JAEHTE010000046">
    <property type="protein sequence ID" value="MBI6887216.1"/>
    <property type="molecule type" value="Genomic_DNA"/>
</dbReference>
<evidence type="ECO:0000313" key="1">
    <source>
        <dbReference type="EMBL" id="MBI6887216.1"/>
    </source>
</evidence>
<organism evidence="1 2">
    <name type="scientific">Pseudomonas putida</name>
    <name type="common">Arthrobacter siderocapsulatus</name>
    <dbReference type="NCBI Taxonomy" id="303"/>
    <lineage>
        <taxon>Bacteria</taxon>
        <taxon>Pseudomonadati</taxon>
        <taxon>Pseudomonadota</taxon>
        <taxon>Gammaproteobacteria</taxon>
        <taxon>Pseudomonadales</taxon>
        <taxon>Pseudomonadaceae</taxon>
        <taxon>Pseudomonas</taxon>
    </lineage>
</organism>
<comment type="caution">
    <text evidence="1">The sequence shown here is derived from an EMBL/GenBank/DDBJ whole genome shotgun (WGS) entry which is preliminary data.</text>
</comment>
<reference evidence="1" key="1">
    <citation type="submission" date="2020-12" db="EMBL/GenBank/DDBJ databases">
        <title>Enhanced detection system for hospital associated transmission using whole genome sequencing surveillance.</title>
        <authorList>
            <person name="Harrison L.H."/>
            <person name="Van Tyne D."/>
            <person name="Marsh J.W."/>
            <person name="Griffith M.P."/>
            <person name="Snyder D.J."/>
            <person name="Cooper V.S."/>
            <person name="Mustapha M."/>
        </authorList>
    </citation>
    <scope>NUCLEOTIDE SEQUENCE</scope>
    <source>
        <strain evidence="1">PSB00042</strain>
    </source>
</reference>
<accession>A0A8I1EKK6</accession>
<name>A0A8I1EKK6_PSEPU</name>
<dbReference type="Proteomes" id="UP000637061">
    <property type="component" value="Unassembled WGS sequence"/>
</dbReference>
<sequence>MSLARFIPNPLAAMASMAGPDTDTAQFGYQRASEGPLCRMLRGQPALPASPHYNAPAPGIAGLLGEVDQRLIEDAMAERASGQHTLH</sequence>
<gene>
    <name evidence="1" type="ORF">JEU22_25265</name>
</gene>
<dbReference type="RefSeq" id="WP_198748125.1">
    <property type="nucleotide sequence ID" value="NZ_JAEHTE010000046.1"/>
</dbReference>
<protein>
    <submittedName>
        <fullName evidence="1">Uncharacterized protein</fullName>
    </submittedName>
</protein>